<dbReference type="GO" id="GO:0016509">
    <property type="term" value="F:long-chain (3S)-3-hydroxyacyl-CoA dehydrogenase (NAD+) activity"/>
    <property type="evidence" value="ECO:0007669"/>
    <property type="project" value="TreeGrafter"/>
</dbReference>
<dbReference type="Proteomes" id="UP000702544">
    <property type="component" value="Unassembled WGS sequence"/>
</dbReference>
<name>A0AAE5CAG2_9BACT</name>
<evidence type="ECO:0000256" key="4">
    <source>
        <dbReference type="ARBA" id="ARBA00012076"/>
    </source>
</evidence>
<dbReference type="SUPFAM" id="SSF48179">
    <property type="entry name" value="6-phosphogluconate dehydrogenase C-terminal domain-like"/>
    <property type="match status" value="2"/>
</dbReference>
<evidence type="ECO:0000313" key="16">
    <source>
        <dbReference type="Proteomes" id="UP000702544"/>
    </source>
</evidence>
<evidence type="ECO:0000256" key="5">
    <source>
        <dbReference type="ARBA" id="ARBA00022832"/>
    </source>
</evidence>
<evidence type="ECO:0000256" key="11">
    <source>
        <dbReference type="ARBA" id="ARBA00023268"/>
    </source>
</evidence>
<dbReference type="GO" id="GO:0006635">
    <property type="term" value="P:fatty acid beta-oxidation"/>
    <property type="evidence" value="ECO:0007669"/>
    <property type="project" value="UniProtKB-ARBA"/>
</dbReference>
<dbReference type="AlphaFoldDB" id="A0AAE5CAG2"/>
<evidence type="ECO:0000256" key="9">
    <source>
        <dbReference type="ARBA" id="ARBA00023098"/>
    </source>
</evidence>
<evidence type="ECO:0000256" key="6">
    <source>
        <dbReference type="ARBA" id="ARBA00022963"/>
    </source>
</evidence>
<keyword evidence="10" id="KW-0456">Lyase</keyword>
<evidence type="ECO:0000256" key="7">
    <source>
        <dbReference type="ARBA" id="ARBA00023002"/>
    </source>
</evidence>
<dbReference type="InterPro" id="IPR001753">
    <property type="entry name" value="Enoyl-CoA_hydra/iso"/>
</dbReference>
<dbReference type="InterPro" id="IPR008927">
    <property type="entry name" value="6-PGluconate_DH-like_C_sf"/>
</dbReference>
<evidence type="ECO:0000256" key="10">
    <source>
        <dbReference type="ARBA" id="ARBA00023239"/>
    </source>
</evidence>
<dbReference type="InterPro" id="IPR036291">
    <property type="entry name" value="NAD(P)-bd_dom_sf"/>
</dbReference>
<keyword evidence="5" id="KW-0276">Fatty acid metabolism</keyword>
<evidence type="ECO:0000313" key="15">
    <source>
        <dbReference type="EMBL" id="NIR76471.1"/>
    </source>
</evidence>
<dbReference type="FunFam" id="3.40.50.720:FF:000009">
    <property type="entry name" value="Fatty oxidation complex, alpha subunit"/>
    <property type="match status" value="1"/>
</dbReference>
<comment type="similarity">
    <text evidence="2">In the central section; belongs to the 3-hydroxyacyl-CoA dehydrogenase family.</text>
</comment>
<keyword evidence="9" id="KW-0443">Lipid metabolism</keyword>
<comment type="pathway">
    <text evidence="1">Lipid metabolism; fatty acid beta-oxidation.</text>
</comment>
<feature type="domain" description="3-hydroxyacyl-CoA dehydrogenase NAD binding" evidence="14">
    <location>
        <begin position="318"/>
        <end position="495"/>
    </location>
</feature>
<dbReference type="InterPro" id="IPR029045">
    <property type="entry name" value="ClpP/crotonase-like_dom_sf"/>
</dbReference>
<comment type="catalytic activity">
    <reaction evidence="12">
        <text>a (3S)-3-hydroxyacyl-CoA + NAD(+) = a 3-oxoacyl-CoA + NADH + H(+)</text>
        <dbReference type="Rhea" id="RHEA:22432"/>
        <dbReference type="ChEBI" id="CHEBI:15378"/>
        <dbReference type="ChEBI" id="CHEBI:57318"/>
        <dbReference type="ChEBI" id="CHEBI:57540"/>
        <dbReference type="ChEBI" id="CHEBI:57945"/>
        <dbReference type="ChEBI" id="CHEBI:90726"/>
        <dbReference type="EC" id="1.1.1.35"/>
    </reaction>
</comment>
<keyword evidence="7" id="KW-0560">Oxidoreductase</keyword>
<dbReference type="PANTHER" id="PTHR43612:SF3">
    <property type="entry name" value="TRIFUNCTIONAL ENZYME SUBUNIT ALPHA, MITOCHONDRIAL"/>
    <property type="match status" value="1"/>
</dbReference>
<evidence type="ECO:0000259" key="13">
    <source>
        <dbReference type="Pfam" id="PF00725"/>
    </source>
</evidence>
<dbReference type="FunFam" id="3.90.226.10:FF:000011">
    <property type="entry name" value="Fatty acid oxidation complex subunit alpha"/>
    <property type="match status" value="1"/>
</dbReference>
<dbReference type="EMBL" id="JAACAK010000130">
    <property type="protein sequence ID" value="NIR76471.1"/>
    <property type="molecule type" value="Genomic_DNA"/>
</dbReference>
<dbReference type="InterPro" id="IPR050136">
    <property type="entry name" value="FA_oxidation_alpha_subunit"/>
</dbReference>
<dbReference type="Gene3D" id="3.40.50.720">
    <property type="entry name" value="NAD(P)-binding Rossmann-like Domain"/>
    <property type="match status" value="1"/>
</dbReference>
<dbReference type="InterPro" id="IPR006176">
    <property type="entry name" value="3-OHacyl-CoA_DH_NAD-bd"/>
</dbReference>
<reference evidence="15 16" key="1">
    <citation type="submission" date="2020-01" db="EMBL/GenBank/DDBJ databases">
        <title>Genomes assembled from Gulf of Kutch pelagic sediment metagenomes.</title>
        <authorList>
            <person name="Chandrashekar M."/>
            <person name="Mahajan M.S."/>
            <person name="Dave K.J."/>
            <person name="Vatsa P."/>
            <person name="Nathani N.M."/>
        </authorList>
    </citation>
    <scope>NUCLEOTIDE SEQUENCE [LARGE SCALE GENOMIC DNA]</scope>
    <source>
        <strain evidence="15">KS3-K002</strain>
    </source>
</reference>
<organism evidence="15 16">
    <name type="scientific">Candidatus Kutchimonas denitrificans</name>
    <dbReference type="NCBI Taxonomy" id="3056748"/>
    <lineage>
        <taxon>Bacteria</taxon>
        <taxon>Pseudomonadati</taxon>
        <taxon>Gemmatimonadota</taxon>
        <taxon>Gemmatimonadia</taxon>
        <taxon>Candidatus Palauibacterales</taxon>
        <taxon>Candidatus Palauibacteraceae</taxon>
        <taxon>Candidatus Kutchimonas</taxon>
    </lineage>
</organism>
<comment type="caution">
    <text evidence="15">The sequence shown here is derived from an EMBL/GenBank/DDBJ whole genome shotgun (WGS) entry which is preliminary data.</text>
</comment>
<evidence type="ECO:0000256" key="1">
    <source>
        <dbReference type="ARBA" id="ARBA00005005"/>
    </source>
</evidence>
<dbReference type="SUPFAM" id="SSF51735">
    <property type="entry name" value="NAD(P)-binding Rossmann-fold domains"/>
    <property type="match status" value="1"/>
</dbReference>
<dbReference type="Pfam" id="PF00725">
    <property type="entry name" value="3HCDH"/>
    <property type="match status" value="2"/>
</dbReference>
<evidence type="ECO:0000256" key="12">
    <source>
        <dbReference type="ARBA" id="ARBA00049556"/>
    </source>
</evidence>
<dbReference type="Pfam" id="PF00378">
    <property type="entry name" value="ECH_1"/>
    <property type="match status" value="1"/>
</dbReference>
<dbReference type="Gene3D" id="1.10.1040.50">
    <property type="match status" value="1"/>
</dbReference>
<feature type="domain" description="3-hydroxyacyl-CoA dehydrogenase C-terminal" evidence="13">
    <location>
        <begin position="498"/>
        <end position="591"/>
    </location>
</feature>
<dbReference type="EC" id="4.2.1.17" evidence="4"/>
<dbReference type="PROSITE" id="PS00067">
    <property type="entry name" value="3HCDH"/>
    <property type="match status" value="1"/>
</dbReference>
<proteinExistence type="inferred from homology"/>
<evidence type="ECO:0000256" key="8">
    <source>
        <dbReference type="ARBA" id="ARBA00023027"/>
    </source>
</evidence>
<dbReference type="GO" id="GO:0004300">
    <property type="term" value="F:enoyl-CoA hydratase activity"/>
    <property type="evidence" value="ECO:0007669"/>
    <property type="project" value="UniProtKB-EC"/>
</dbReference>
<accession>A0AAE5CAG2</accession>
<dbReference type="InterPro" id="IPR006180">
    <property type="entry name" value="3-OHacyl-CoA_DH_CS"/>
</dbReference>
<dbReference type="InterPro" id="IPR006108">
    <property type="entry name" value="3HC_DH_C"/>
</dbReference>
<keyword evidence="11" id="KW-0511">Multifunctional enzyme</keyword>
<protein>
    <recommendedName>
        <fullName evidence="4">enoyl-CoA hydratase</fullName>
        <ecNumber evidence="4">4.2.1.17</ecNumber>
    </recommendedName>
</protein>
<evidence type="ECO:0000256" key="3">
    <source>
        <dbReference type="ARBA" id="ARBA00008750"/>
    </source>
</evidence>
<feature type="domain" description="3-hydroxyacyl-CoA dehydrogenase C-terminal" evidence="13">
    <location>
        <begin position="623"/>
        <end position="691"/>
    </location>
</feature>
<keyword evidence="6" id="KW-0442">Lipid degradation</keyword>
<dbReference type="GO" id="GO:0070403">
    <property type="term" value="F:NAD+ binding"/>
    <property type="evidence" value="ECO:0007669"/>
    <property type="project" value="InterPro"/>
</dbReference>
<sequence length="707" mass="76394">MNAEVPDLQLDVREGLATLTFDRPDSKVNLLTQAVVLRLDELLAEVEEAVERGAARGLLLRSGKRNQFIAGADIDELAAIDTAAAAAEMARRGDEIFARLERLPVPTLVAISGPCLGGGFELSLCCDFRVASDHPSTRIGLPETRLGILPGLGGTVRLPRLVGLPTALDMILGAKLLSAERAKGAGVVDRVIAAEEFEDEVDGLAAELGRGTVPLKRQRRGPLRLLVDGPLGRPIIRWMTHKQVMKRTRGHYPALPTALDVTVDGLALSAGEALEREAEAFGRLAVTPECKNLIFVYQTTEDARKQVPDGEVTEVKRAGVVGAGVMGAGIAELLAYQTIPVHMIDIDDEQVREGMDRARGLLKKAAKKSDWSEDELQERSDCLHGATDYQGLEKADLVIEAVVERMDVKRDVFSKIAAYVSPSTVIATNTSALSVSKLQAELESPGRTCGLHFFNPPHRMPLVEVVRGARSSTDALATAFKLATRLGKTPVVVDDSPGFVVNRVLSAYMTEAGYLIQQGMSVRNVDKTMERFGMPVGPLRLLDEVGLDVVAEVSGTMERAFGERFKPASIVERVLETGVTGRKGGRGFYRYEDGKAKGVDPEIESILEGHAQGEPPSETEAQERMVYSMINEAARILDDRVVDDPEIVDVAMIMGTGFPPFRGGLLRYADSLGVDEIVAGLRRYAAAAGRRLEPADGLLGRESFYAG</sequence>
<gene>
    <name evidence="15" type="ORF">GWO12_15420</name>
</gene>
<dbReference type="Pfam" id="PF02737">
    <property type="entry name" value="3HCDH_N"/>
    <property type="match status" value="1"/>
</dbReference>
<dbReference type="Gene3D" id="3.90.226.10">
    <property type="entry name" value="2-enoyl-CoA Hydratase, Chain A, domain 1"/>
    <property type="match status" value="1"/>
</dbReference>
<dbReference type="PANTHER" id="PTHR43612">
    <property type="entry name" value="TRIFUNCTIONAL ENZYME SUBUNIT ALPHA"/>
    <property type="match status" value="1"/>
</dbReference>
<dbReference type="CDD" id="cd06558">
    <property type="entry name" value="crotonase-like"/>
    <property type="match status" value="1"/>
</dbReference>
<keyword evidence="8" id="KW-0520">NAD</keyword>
<evidence type="ECO:0000256" key="2">
    <source>
        <dbReference type="ARBA" id="ARBA00007005"/>
    </source>
</evidence>
<evidence type="ECO:0000259" key="14">
    <source>
        <dbReference type="Pfam" id="PF02737"/>
    </source>
</evidence>
<dbReference type="SUPFAM" id="SSF52096">
    <property type="entry name" value="ClpP/crotonase"/>
    <property type="match status" value="1"/>
</dbReference>
<comment type="similarity">
    <text evidence="3">In the N-terminal section; belongs to the enoyl-CoA hydratase/isomerase family.</text>
</comment>